<sequence>MLGVSACLAGVRCRYDGDHNQDDSLRKLVSEGKAIMICPEILGGLPTPRTPAEIVGGDGFDVWDGLADVIDKSGNDVTDMFKVGAIKAYKELERLDVTHLILKERSPSCGSQLIYDGTFSGIRRMGVGVASAYFMKKGIRVLSEENWVGEVEFYGD</sequence>
<reference evidence="1 2" key="1">
    <citation type="submission" date="2021-03" db="EMBL/GenBank/DDBJ databases">
        <title>Enterococcal diversity collection.</title>
        <authorList>
            <person name="Gilmore M.S."/>
            <person name="Schwartzman J."/>
            <person name="Van Tyne D."/>
            <person name="Martin M."/>
            <person name="Earl A.M."/>
            <person name="Manson A.L."/>
            <person name="Straub T."/>
            <person name="Salamzade R."/>
            <person name="Saavedra J."/>
            <person name="Lebreton F."/>
            <person name="Prichula J."/>
            <person name="Schaufler K."/>
            <person name="Gaca A."/>
            <person name="Sgardioli B."/>
            <person name="Wagenaar J."/>
            <person name="Strong T."/>
        </authorList>
    </citation>
    <scope>NUCLEOTIDE SEQUENCE [LARGE SCALE GENOMIC DNA]</scope>
    <source>
        <strain evidence="1 2">669A</strain>
    </source>
</reference>
<proteinExistence type="predicted"/>
<dbReference type="PANTHER" id="PTHR30087">
    <property type="entry name" value="INNER MEMBRANE PROTEIN"/>
    <property type="match status" value="1"/>
</dbReference>
<dbReference type="Proteomes" id="UP000664601">
    <property type="component" value="Unassembled WGS sequence"/>
</dbReference>
<name>A0ABS3LFT9_9ENTE</name>
<dbReference type="Pfam" id="PF04463">
    <property type="entry name" value="2-thiour_desulf"/>
    <property type="match status" value="1"/>
</dbReference>
<evidence type="ECO:0000313" key="2">
    <source>
        <dbReference type="Proteomes" id="UP000664601"/>
    </source>
</evidence>
<comment type="caution">
    <text evidence="1">The sequence shown here is derived from an EMBL/GenBank/DDBJ whole genome shotgun (WGS) entry which is preliminary data.</text>
</comment>
<organism evidence="1 2">
    <name type="scientific">Candidatus Enterococcus moelleringii</name>
    <dbReference type="NCBI Taxonomy" id="2815325"/>
    <lineage>
        <taxon>Bacteria</taxon>
        <taxon>Bacillati</taxon>
        <taxon>Bacillota</taxon>
        <taxon>Bacilli</taxon>
        <taxon>Lactobacillales</taxon>
        <taxon>Enterococcaceae</taxon>
        <taxon>Enterococcus</taxon>
    </lineage>
</organism>
<dbReference type="EMBL" id="JAFREM010000033">
    <property type="protein sequence ID" value="MBO1308514.1"/>
    <property type="molecule type" value="Genomic_DNA"/>
</dbReference>
<dbReference type="InterPro" id="IPR007553">
    <property type="entry name" value="2-thiour_desulf"/>
</dbReference>
<keyword evidence="2" id="KW-1185">Reference proteome</keyword>
<dbReference type="RefSeq" id="WP_207675506.1">
    <property type="nucleotide sequence ID" value="NZ_JAFREM010000033.1"/>
</dbReference>
<accession>A0ABS3LFT9</accession>
<evidence type="ECO:0000313" key="1">
    <source>
        <dbReference type="EMBL" id="MBO1308514.1"/>
    </source>
</evidence>
<protein>
    <submittedName>
        <fullName evidence="1">DUF523 domain-containing protein</fullName>
    </submittedName>
</protein>
<gene>
    <name evidence="1" type="ORF">JZO70_20235</name>
</gene>
<dbReference type="PANTHER" id="PTHR30087:SF1">
    <property type="entry name" value="HYPOTHETICAL CYTOSOLIC PROTEIN"/>
    <property type="match status" value="1"/>
</dbReference>